<name>A0A6J4KYE4_9ACTN</name>
<feature type="domain" description="MobA-like NTP transferase" evidence="2">
    <location>
        <begin position="13"/>
        <end position="169"/>
    </location>
</feature>
<protein>
    <submittedName>
        <fullName evidence="3">CTP:molybdopterin cytidylyltransferase</fullName>
    </submittedName>
</protein>
<feature type="compositionally biased region" description="Low complexity" evidence="1">
    <location>
        <begin position="189"/>
        <end position="201"/>
    </location>
</feature>
<proteinExistence type="predicted"/>
<dbReference type="InterPro" id="IPR025877">
    <property type="entry name" value="MobA-like_NTP_Trfase"/>
</dbReference>
<feature type="region of interest" description="Disordered" evidence="1">
    <location>
        <begin position="178"/>
        <end position="209"/>
    </location>
</feature>
<evidence type="ECO:0000259" key="2">
    <source>
        <dbReference type="Pfam" id="PF12804"/>
    </source>
</evidence>
<sequence length="209" mass="20965">MSPTGAARPDVAGLLLAAGAGRRMGRPKALVELHGEPLVRRGVALLASGGCDPVVVVVGAAAEQVRPLCAGAQVVEAPGWRSGMAASLRAGLAAVQGDGCVVALVDQPGVTPAAVERLRAAHADGAAAAVATYDGRPRNPVLLDRSVWAGVAEAAVGDEGARPWLRAHPELVVHVDCSDTGSPDDLDTPQDLAALAAAPPTSARREAAP</sequence>
<dbReference type="InterPro" id="IPR029044">
    <property type="entry name" value="Nucleotide-diphossugar_trans"/>
</dbReference>
<dbReference type="CDD" id="cd04182">
    <property type="entry name" value="GT_2_like_f"/>
    <property type="match status" value="1"/>
</dbReference>
<dbReference type="SUPFAM" id="SSF53448">
    <property type="entry name" value="Nucleotide-diphospho-sugar transferases"/>
    <property type="match status" value="1"/>
</dbReference>
<dbReference type="AlphaFoldDB" id="A0A6J4KYE4"/>
<keyword evidence="3" id="KW-0548">Nucleotidyltransferase</keyword>
<dbReference type="GO" id="GO:0016779">
    <property type="term" value="F:nucleotidyltransferase activity"/>
    <property type="evidence" value="ECO:0007669"/>
    <property type="project" value="UniProtKB-KW"/>
</dbReference>
<organism evidence="3">
    <name type="scientific">uncultured Frankineae bacterium</name>
    <dbReference type="NCBI Taxonomy" id="437475"/>
    <lineage>
        <taxon>Bacteria</taxon>
        <taxon>Bacillati</taxon>
        <taxon>Actinomycetota</taxon>
        <taxon>Actinomycetes</taxon>
        <taxon>Frankiales</taxon>
        <taxon>environmental samples</taxon>
    </lineage>
</organism>
<evidence type="ECO:0000313" key="3">
    <source>
        <dbReference type="EMBL" id="CAA9318042.1"/>
    </source>
</evidence>
<dbReference type="Gene3D" id="3.90.550.10">
    <property type="entry name" value="Spore Coat Polysaccharide Biosynthesis Protein SpsA, Chain A"/>
    <property type="match status" value="1"/>
</dbReference>
<evidence type="ECO:0000256" key="1">
    <source>
        <dbReference type="SAM" id="MobiDB-lite"/>
    </source>
</evidence>
<dbReference type="PANTHER" id="PTHR43777">
    <property type="entry name" value="MOLYBDENUM COFACTOR CYTIDYLYLTRANSFERASE"/>
    <property type="match status" value="1"/>
</dbReference>
<reference evidence="3" key="1">
    <citation type="submission" date="2020-02" db="EMBL/GenBank/DDBJ databases">
        <authorList>
            <person name="Meier V. D."/>
        </authorList>
    </citation>
    <scope>NUCLEOTIDE SEQUENCE</scope>
    <source>
        <strain evidence="3">AVDCRST_MAG07</strain>
    </source>
</reference>
<dbReference type="Pfam" id="PF12804">
    <property type="entry name" value="NTP_transf_3"/>
    <property type="match status" value="1"/>
</dbReference>
<dbReference type="PANTHER" id="PTHR43777:SF1">
    <property type="entry name" value="MOLYBDENUM COFACTOR CYTIDYLYLTRANSFERASE"/>
    <property type="match status" value="1"/>
</dbReference>
<gene>
    <name evidence="3" type="ORF">AVDCRST_MAG07-1601</name>
</gene>
<keyword evidence="3" id="KW-0808">Transferase</keyword>
<accession>A0A6J4KYE4</accession>
<dbReference type="EMBL" id="CADCUB010000052">
    <property type="protein sequence ID" value="CAA9318042.1"/>
    <property type="molecule type" value="Genomic_DNA"/>
</dbReference>